<sequence length="145" mass="15811">MRVFSVGHCLLSPPNIFPLISFPFFVEVIATGCPKSLILYSLCLPLPPTLVLSNHCLLQPFPLGFLKAKSLGGLCSLNLKLTDLVSMPAVWDEEMLVCGYVNELIGDGIQPYRRSPSELVTASTWTEVDSLLLGLVVALKLLKVP</sequence>
<name>A0AAV5LDN2_9ROSI</name>
<dbReference type="AlphaFoldDB" id="A0AAV5LDN2"/>
<keyword evidence="2" id="KW-1185">Reference proteome</keyword>
<dbReference type="EMBL" id="BPVZ01000110">
    <property type="protein sequence ID" value="GKV35326.1"/>
    <property type="molecule type" value="Genomic_DNA"/>
</dbReference>
<evidence type="ECO:0000313" key="1">
    <source>
        <dbReference type="EMBL" id="GKV35326.1"/>
    </source>
</evidence>
<evidence type="ECO:0000313" key="2">
    <source>
        <dbReference type="Proteomes" id="UP001054252"/>
    </source>
</evidence>
<accession>A0AAV5LDN2</accession>
<protein>
    <submittedName>
        <fullName evidence="1">Uncharacterized protein</fullName>
    </submittedName>
</protein>
<organism evidence="1 2">
    <name type="scientific">Rubroshorea leprosula</name>
    <dbReference type="NCBI Taxonomy" id="152421"/>
    <lineage>
        <taxon>Eukaryota</taxon>
        <taxon>Viridiplantae</taxon>
        <taxon>Streptophyta</taxon>
        <taxon>Embryophyta</taxon>
        <taxon>Tracheophyta</taxon>
        <taxon>Spermatophyta</taxon>
        <taxon>Magnoliopsida</taxon>
        <taxon>eudicotyledons</taxon>
        <taxon>Gunneridae</taxon>
        <taxon>Pentapetalae</taxon>
        <taxon>rosids</taxon>
        <taxon>malvids</taxon>
        <taxon>Malvales</taxon>
        <taxon>Dipterocarpaceae</taxon>
        <taxon>Rubroshorea</taxon>
    </lineage>
</organism>
<dbReference type="Proteomes" id="UP001054252">
    <property type="component" value="Unassembled WGS sequence"/>
</dbReference>
<comment type="caution">
    <text evidence="1">The sequence shown here is derived from an EMBL/GenBank/DDBJ whole genome shotgun (WGS) entry which is preliminary data.</text>
</comment>
<reference evidence="1 2" key="1">
    <citation type="journal article" date="2021" name="Commun. Biol.">
        <title>The genome of Shorea leprosula (Dipterocarpaceae) highlights the ecological relevance of drought in aseasonal tropical rainforests.</title>
        <authorList>
            <person name="Ng K.K.S."/>
            <person name="Kobayashi M.J."/>
            <person name="Fawcett J.A."/>
            <person name="Hatakeyama M."/>
            <person name="Paape T."/>
            <person name="Ng C.H."/>
            <person name="Ang C.C."/>
            <person name="Tnah L.H."/>
            <person name="Lee C.T."/>
            <person name="Nishiyama T."/>
            <person name="Sese J."/>
            <person name="O'Brien M.J."/>
            <person name="Copetti D."/>
            <person name="Mohd Noor M.I."/>
            <person name="Ong R.C."/>
            <person name="Putra M."/>
            <person name="Sireger I.Z."/>
            <person name="Indrioko S."/>
            <person name="Kosugi Y."/>
            <person name="Izuno A."/>
            <person name="Isagi Y."/>
            <person name="Lee S.L."/>
            <person name="Shimizu K.K."/>
        </authorList>
    </citation>
    <scope>NUCLEOTIDE SEQUENCE [LARGE SCALE GENOMIC DNA]</scope>
    <source>
        <strain evidence="1">214</strain>
    </source>
</reference>
<gene>
    <name evidence="1" type="ORF">SLEP1_g43614</name>
</gene>
<proteinExistence type="predicted"/>